<proteinExistence type="predicted"/>
<accession>M0E0Z4</accession>
<sequence length="92" mass="10714">MVVDEPTLGIISDLYPSSAHKRVSMIIIVDAMVRPNKVYIHRIKRKFDSIKLAILGNYSAFFQSIEYTDRIFDRLIFTECFQQVLSRLAIVF</sequence>
<gene>
    <name evidence="1" type="ORF">C463_12367</name>
</gene>
<dbReference type="Proteomes" id="UP000011586">
    <property type="component" value="Unassembled WGS sequence"/>
</dbReference>
<evidence type="ECO:0000313" key="1">
    <source>
        <dbReference type="EMBL" id="ELZ41475.1"/>
    </source>
</evidence>
<keyword evidence="2" id="KW-1185">Reference proteome</keyword>
<organism evidence="1 2">
    <name type="scientific">Halorubrum californiense DSM 19288</name>
    <dbReference type="NCBI Taxonomy" id="1227465"/>
    <lineage>
        <taxon>Archaea</taxon>
        <taxon>Methanobacteriati</taxon>
        <taxon>Methanobacteriota</taxon>
        <taxon>Stenosarchaea group</taxon>
        <taxon>Halobacteria</taxon>
        <taxon>Halobacteriales</taxon>
        <taxon>Haloferacaceae</taxon>
        <taxon>Halorubrum</taxon>
    </lineage>
</organism>
<comment type="caution">
    <text evidence="1">The sequence shown here is derived from an EMBL/GenBank/DDBJ whole genome shotgun (WGS) entry which is preliminary data.</text>
</comment>
<reference evidence="1 2" key="1">
    <citation type="journal article" date="2014" name="PLoS Genet.">
        <title>Phylogenetically driven sequencing of extremely halophilic archaea reveals strategies for static and dynamic osmo-response.</title>
        <authorList>
            <person name="Becker E.A."/>
            <person name="Seitzer P.M."/>
            <person name="Tritt A."/>
            <person name="Larsen D."/>
            <person name="Krusor M."/>
            <person name="Yao A.I."/>
            <person name="Wu D."/>
            <person name="Madern D."/>
            <person name="Eisen J.A."/>
            <person name="Darling A.E."/>
            <person name="Facciotti M.T."/>
        </authorList>
    </citation>
    <scope>NUCLEOTIDE SEQUENCE [LARGE SCALE GENOMIC DNA]</scope>
    <source>
        <strain evidence="1 2">DSM 19288</strain>
    </source>
</reference>
<dbReference type="AlphaFoldDB" id="M0E0Z4"/>
<protein>
    <submittedName>
        <fullName evidence="1">Uncharacterized protein</fullName>
    </submittedName>
</protein>
<evidence type="ECO:0000313" key="2">
    <source>
        <dbReference type="Proteomes" id="UP000011586"/>
    </source>
</evidence>
<dbReference type="EMBL" id="AOJK01000063">
    <property type="protein sequence ID" value="ELZ41475.1"/>
    <property type="molecule type" value="Genomic_DNA"/>
</dbReference>
<name>M0E0Z4_9EURY</name>